<accession>A0A1C3NT71</accession>
<feature type="domain" description="N-acetyltransferase" evidence="3">
    <location>
        <begin position="160"/>
        <end position="301"/>
    </location>
</feature>
<evidence type="ECO:0000256" key="1">
    <source>
        <dbReference type="ARBA" id="ARBA00022679"/>
    </source>
</evidence>
<dbReference type="Gene3D" id="3.40.630.30">
    <property type="match status" value="1"/>
</dbReference>
<dbReference type="CDD" id="cd04301">
    <property type="entry name" value="NAT_SF"/>
    <property type="match status" value="1"/>
</dbReference>
<keyword evidence="5" id="KW-1185">Reference proteome</keyword>
<dbReference type="PANTHER" id="PTHR43877:SF2">
    <property type="entry name" value="AMINOALKYLPHOSPHONATE N-ACETYLTRANSFERASE-RELATED"/>
    <property type="match status" value="1"/>
</dbReference>
<dbReference type="SUPFAM" id="SSF55729">
    <property type="entry name" value="Acyl-CoA N-acyltransferases (Nat)"/>
    <property type="match status" value="1"/>
</dbReference>
<dbReference type="PANTHER" id="PTHR43877">
    <property type="entry name" value="AMINOALKYLPHOSPHONATE N-ACETYLTRANSFERASE-RELATED-RELATED"/>
    <property type="match status" value="1"/>
</dbReference>
<evidence type="ECO:0000313" key="4">
    <source>
        <dbReference type="EMBL" id="SBW17570.1"/>
    </source>
</evidence>
<dbReference type="InterPro" id="IPR016181">
    <property type="entry name" value="Acyl_CoA_acyltransferase"/>
</dbReference>
<dbReference type="EMBL" id="FLUV01000114">
    <property type="protein sequence ID" value="SBW17570.1"/>
    <property type="molecule type" value="Genomic_DNA"/>
</dbReference>
<proteinExistence type="predicted"/>
<dbReference type="GO" id="GO:0016747">
    <property type="term" value="F:acyltransferase activity, transferring groups other than amino-acyl groups"/>
    <property type="evidence" value="ECO:0007669"/>
    <property type="project" value="InterPro"/>
</dbReference>
<name>A0A1C3NT71_9ACTN</name>
<evidence type="ECO:0000313" key="5">
    <source>
        <dbReference type="Proteomes" id="UP000199013"/>
    </source>
</evidence>
<dbReference type="InterPro" id="IPR050832">
    <property type="entry name" value="Bact_Acetyltransf"/>
</dbReference>
<dbReference type="Proteomes" id="UP000199013">
    <property type="component" value="Unassembled WGS sequence"/>
</dbReference>
<organism evidence="4 5">
    <name type="scientific">Candidatus Protofrankia californiensis</name>
    <dbReference type="NCBI Taxonomy" id="1839754"/>
    <lineage>
        <taxon>Bacteria</taxon>
        <taxon>Bacillati</taxon>
        <taxon>Actinomycetota</taxon>
        <taxon>Actinomycetes</taxon>
        <taxon>Frankiales</taxon>
        <taxon>Frankiaceae</taxon>
        <taxon>Protofrankia</taxon>
    </lineage>
</organism>
<evidence type="ECO:0000259" key="3">
    <source>
        <dbReference type="PROSITE" id="PS51186"/>
    </source>
</evidence>
<dbReference type="InterPro" id="IPR000182">
    <property type="entry name" value="GNAT_dom"/>
</dbReference>
<gene>
    <name evidence="4" type="ORF">FDG2_0277</name>
</gene>
<dbReference type="InterPro" id="IPR056935">
    <property type="entry name" value="Rv0428c-like_C"/>
</dbReference>
<keyword evidence="1 4" id="KW-0808">Transferase</keyword>
<keyword evidence="2" id="KW-0012">Acyltransferase</keyword>
<dbReference type="AlphaFoldDB" id="A0A1C3NT71"/>
<evidence type="ECO:0000256" key="2">
    <source>
        <dbReference type="ARBA" id="ARBA00023315"/>
    </source>
</evidence>
<sequence length="310" mass="32519">MVTEPVGNSVQDALVAPTVGEPVDGDLSRELEDVAHRAWPPLREQRVGGWVLRESAGSSRRGNSVWARGDVGDIADALDTVGQFYATAGLPPTVQITPVSMPSAIHEVLDAAGFDDTGPTDVCIADLGEIGERLVVGATGNVPARPGSSRTAAVNGHRTILLDTVGDTWLDVAGQVLATFAGQRTGTLGVLANLTMPAAYVLCMVDGVPMAVGRGTVDGDWLGVYSMATVPAARGRGAARTVLARLAAWAVDAGASRAYLQVEQTSTAARRLYAALGFRPVYRYSYRRLHAAGVPGTPPHERRCASLQRP</sequence>
<dbReference type="PROSITE" id="PS51186">
    <property type="entry name" value="GNAT"/>
    <property type="match status" value="1"/>
</dbReference>
<reference evidence="5" key="1">
    <citation type="submission" date="2016-02" db="EMBL/GenBank/DDBJ databases">
        <authorList>
            <person name="Wibberg D."/>
        </authorList>
    </citation>
    <scope>NUCLEOTIDE SEQUENCE [LARGE SCALE GENOMIC DNA]</scope>
</reference>
<protein>
    <submittedName>
        <fullName evidence="4">N-acetyltransferase GCN5</fullName>
    </submittedName>
</protein>
<dbReference type="Pfam" id="PF24553">
    <property type="entry name" value="Rv0428c_C"/>
    <property type="match status" value="1"/>
</dbReference>